<dbReference type="SUPFAM" id="SSF52047">
    <property type="entry name" value="RNI-like"/>
    <property type="match status" value="1"/>
</dbReference>
<protein>
    <recommendedName>
        <fullName evidence="3">F-box domain-containing protein</fullName>
    </recommendedName>
</protein>
<dbReference type="Proteomes" id="UP001194696">
    <property type="component" value="Unassembled WGS sequence"/>
</dbReference>
<dbReference type="InterPro" id="IPR032675">
    <property type="entry name" value="LRR_dom_sf"/>
</dbReference>
<evidence type="ECO:0000313" key="1">
    <source>
        <dbReference type="EMBL" id="KAG0290281.1"/>
    </source>
</evidence>
<organism evidence="1 2">
    <name type="scientific">Linnemannia gamsii</name>
    <dbReference type="NCBI Taxonomy" id="64522"/>
    <lineage>
        <taxon>Eukaryota</taxon>
        <taxon>Fungi</taxon>
        <taxon>Fungi incertae sedis</taxon>
        <taxon>Mucoromycota</taxon>
        <taxon>Mortierellomycotina</taxon>
        <taxon>Mortierellomycetes</taxon>
        <taxon>Mortierellales</taxon>
        <taxon>Mortierellaceae</taxon>
        <taxon>Linnemannia</taxon>
    </lineage>
</organism>
<dbReference type="Gene3D" id="3.80.10.10">
    <property type="entry name" value="Ribonuclease Inhibitor"/>
    <property type="match status" value="1"/>
</dbReference>
<accession>A0ABQ7K3C2</accession>
<reference evidence="1 2" key="1">
    <citation type="journal article" date="2020" name="Fungal Divers.">
        <title>Resolving the Mortierellaceae phylogeny through synthesis of multi-gene phylogenetics and phylogenomics.</title>
        <authorList>
            <person name="Vandepol N."/>
            <person name="Liber J."/>
            <person name="Desiro A."/>
            <person name="Na H."/>
            <person name="Kennedy M."/>
            <person name="Barry K."/>
            <person name="Grigoriev I.V."/>
            <person name="Miller A.N."/>
            <person name="O'Donnell K."/>
            <person name="Stajich J.E."/>
            <person name="Bonito G."/>
        </authorList>
    </citation>
    <scope>NUCLEOTIDE SEQUENCE [LARGE SCALE GENOMIC DNA]</scope>
    <source>
        <strain evidence="1 2">AD045</strain>
    </source>
</reference>
<dbReference type="EMBL" id="JAAAIM010000301">
    <property type="protein sequence ID" value="KAG0290281.1"/>
    <property type="molecule type" value="Genomic_DNA"/>
</dbReference>
<evidence type="ECO:0008006" key="3">
    <source>
        <dbReference type="Google" id="ProtNLM"/>
    </source>
</evidence>
<proteinExistence type="predicted"/>
<comment type="caution">
    <text evidence="1">The sequence shown here is derived from an EMBL/GenBank/DDBJ whole genome shotgun (WGS) entry which is preliminary data.</text>
</comment>
<sequence length="450" mass="50930">MWLTRLNGATLTHLDVSELRLKYVQVVKDICRTISQLPCLKVLHLRSQSGDSLSLYAFESLFYSCPTSLVDLKVTCQISGDVSRYSKDLVVGDWGYDEGPLILRDAPLLHLKSLDIPIMPVEDLEQVFGTILGQCPALESLELPKLIELSDDMLFIIASIGELCPRISTLSFPEGCLAEHVTMVLDALPEQQLRNLCYRHHKDPDPEPMIATWTRHSTTLRRIEFTHAIRIMSSVIQAALTTCEGLEVFSATSHGDLRNICLIFANAIESEWVCRGIRELILGVWVTGSGANPEYMKDESKATWTDNNHRHWDDLGKFYSQIGALTRLEILDLRAVGQIEMSFHHTPEREYFISLNETCFPGLLALEDAEQGKIGYLSKLAGLTQLRELRGSFVWTQKDNSAMIGEQEVDWFVNHLPSLEMATFHWRAFGAPLQMLQLRRPRLRVCVNSS</sequence>
<evidence type="ECO:0000313" key="2">
    <source>
        <dbReference type="Proteomes" id="UP001194696"/>
    </source>
</evidence>
<name>A0ABQ7K3C2_9FUNG</name>
<keyword evidence="2" id="KW-1185">Reference proteome</keyword>
<gene>
    <name evidence="1" type="ORF">BGZ96_006282</name>
</gene>